<dbReference type="InterPro" id="IPR036928">
    <property type="entry name" value="AS_sf"/>
</dbReference>
<feature type="domain" description="Amidase" evidence="11">
    <location>
        <begin position="31"/>
        <end position="474"/>
    </location>
</feature>
<dbReference type="HAMAP" id="MF_00120">
    <property type="entry name" value="GatA"/>
    <property type="match status" value="1"/>
</dbReference>
<evidence type="ECO:0000256" key="5">
    <source>
        <dbReference type="ARBA" id="ARBA00022598"/>
    </source>
</evidence>
<feature type="active site" description="Charge relay system" evidence="10">
    <location>
        <position position="160"/>
    </location>
</feature>
<evidence type="ECO:0000313" key="12">
    <source>
        <dbReference type="EMBL" id="MXP10208.1"/>
    </source>
</evidence>
<dbReference type="GO" id="GO:0050567">
    <property type="term" value="F:glutaminyl-tRNA synthase (glutamine-hydrolyzing) activity"/>
    <property type="evidence" value="ECO:0007669"/>
    <property type="project" value="UniProtKB-UniRule"/>
</dbReference>
<dbReference type="PANTHER" id="PTHR11895">
    <property type="entry name" value="TRANSAMIDASE"/>
    <property type="match status" value="1"/>
</dbReference>
<gene>
    <name evidence="10 12" type="primary">gatA</name>
    <name evidence="12" type="ORF">GRI68_08445</name>
</gene>
<feature type="active site" description="Acyl-ester intermediate" evidence="10">
    <location>
        <position position="184"/>
    </location>
</feature>
<dbReference type="InterPro" id="IPR023631">
    <property type="entry name" value="Amidase_dom"/>
</dbReference>
<evidence type="ECO:0000256" key="10">
    <source>
        <dbReference type="HAMAP-Rule" id="MF_00120"/>
    </source>
</evidence>
<dbReference type="Proteomes" id="UP000429229">
    <property type="component" value="Unassembled WGS sequence"/>
</dbReference>
<comment type="caution">
    <text evidence="12">The sequence shown here is derived from an EMBL/GenBank/DDBJ whole genome shotgun (WGS) entry which is preliminary data.</text>
</comment>
<keyword evidence="5 10" id="KW-0436">Ligase</keyword>
<evidence type="ECO:0000256" key="9">
    <source>
        <dbReference type="ARBA" id="ARBA00047407"/>
    </source>
</evidence>
<dbReference type="InterPro" id="IPR000120">
    <property type="entry name" value="Amidase"/>
</dbReference>
<dbReference type="EC" id="6.3.5.7" evidence="3 10"/>
<comment type="subunit">
    <text evidence="2 10">Heterotrimer of A, B and C subunits.</text>
</comment>
<dbReference type="NCBIfam" id="TIGR00132">
    <property type="entry name" value="gatA"/>
    <property type="match status" value="1"/>
</dbReference>
<keyword evidence="8 10" id="KW-0648">Protein biosynthesis</keyword>
<sequence length="495" mass="52136">MTELTQLGIKAIRDGVAGGDFTAREVGEAFNAAVAASDPLNAFLVKTPERALEAADRIDAKRAKGEDLGSMGGVPIGMKDLFCTDGVETTAASAILGGFTPRYESTVSQNLWDAGATMLGKLNMDQFAMGSSNETSAFGNVISPWRKSDGGNAAMSPGGSSGGTAAAVSARLCPAATGTDTGGSIRQPAAFTGITGVKPTYGRCSRWGTIAFASSLDQAGPMARDVADCAIMLGAMAGFDPKDSTSLDMHVPDWEAALSDDLSGKRVGIPREYRMDGTDSQILDSWEQGKQWLKDAGAEIVDISLPHTKYALPAYYIIAPAEASSNLARYDGVRYGLRDLPDGAGLQDMYAATRAEGFGDEVKRRVMIGTYVLSAGFYDAYYTQAQKVRTLVARDFEQAWEKCDVILAPTCPTASFALGSLDDDPLTMYLNDVFAVPASLAGLPAMSVPCGLNGDGLPLGLQLVGKPFDEQGVLNAGLAIEKRAGFSAQPEQWWS</sequence>
<organism evidence="12 13">
    <name type="scientific">Alteriqipengyuania halimionae</name>
    <dbReference type="NCBI Taxonomy" id="1926630"/>
    <lineage>
        <taxon>Bacteria</taxon>
        <taxon>Pseudomonadati</taxon>
        <taxon>Pseudomonadota</taxon>
        <taxon>Alphaproteobacteria</taxon>
        <taxon>Sphingomonadales</taxon>
        <taxon>Erythrobacteraceae</taxon>
        <taxon>Alteriqipengyuania</taxon>
    </lineage>
</organism>
<dbReference type="InterPro" id="IPR004412">
    <property type="entry name" value="GatA"/>
</dbReference>
<evidence type="ECO:0000256" key="2">
    <source>
        <dbReference type="ARBA" id="ARBA00011123"/>
    </source>
</evidence>
<dbReference type="GO" id="GO:0030956">
    <property type="term" value="C:glutamyl-tRNA(Gln) amidotransferase complex"/>
    <property type="evidence" value="ECO:0007669"/>
    <property type="project" value="InterPro"/>
</dbReference>
<dbReference type="Pfam" id="PF01425">
    <property type="entry name" value="Amidase"/>
    <property type="match status" value="1"/>
</dbReference>
<dbReference type="EMBL" id="WTYR01000001">
    <property type="protein sequence ID" value="MXP10208.1"/>
    <property type="molecule type" value="Genomic_DNA"/>
</dbReference>
<dbReference type="GO" id="GO:0006412">
    <property type="term" value="P:translation"/>
    <property type="evidence" value="ECO:0007669"/>
    <property type="project" value="UniProtKB-UniRule"/>
</dbReference>
<keyword evidence="13" id="KW-1185">Reference proteome</keyword>
<comment type="function">
    <text evidence="10">Allows the formation of correctly charged Gln-tRNA(Gln) through the transamidation of misacylated Glu-tRNA(Gln) in organisms which lack glutaminyl-tRNA synthetase. The reaction takes place in the presence of glutamine and ATP through an activated gamma-phospho-Glu-tRNA(Gln).</text>
</comment>
<comment type="catalytic activity">
    <reaction evidence="9 10">
        <text>L-glutamyl-tRNA(Gln) + L-glutamine + ATP + H2O = L-glutaminyl-tRNA(Gln) + L-glutamate + ADP + phosphate + H(+)</text>
        <dbReference type="Rhea" id="RHEA:17521"/>
        <dbReference type="Rhea" id="RHEA-COMP:9681"/>
        <dbReference type="Rhea" id="RHEA-COMP:9684"/>
        <dbReference type="ChEBI" id="CHEBI:15377"/>
        <dbReference type="ChEBI" id="CHEBI:15378"/>
        <dbReference type="ChEBI" id="CHEBI:29985"/>
        <dbReference type="ChEBI" id="CHEBI:30616"/>
        <dbReference type="ChEBI" id="CHEBI:43474"/>
        <dbReference type="ChEBI" id="CHEBI:58359"/>
        <dbReference type="ChEBI" id="CHEBI:78520"/>
        <dbReference type="ChEBI" id="CHEBI:78521"/>
        <dbReference type="ChEBI" id="CHEBI:456216"/>
        <dbReference type="EC" id="6.3.5.7"/>
    </reaction>
</comment>
<evidence type="ECO:0000256" key="1">
    <source>
        <dbReference type="ARBA" id="ARBA00008069"/>
    </source>
</evidence>
<protein>
    <recommendedName>
        <fullName evidence="4 10">Glutamyl-tRNA(Gln) amidotransferase subunit A</fullName>
        <shortName evidence="10">Glu-ADT subunit A</shortName>
        <ecNumber evidence="3 10">6.3.5.7</ecNumber>
    </recommendedName>
</protein>
<dbReference type="AlphaFoldDB" id="A0A6I4U2Q3"/>
<dbReference type="RefSeq" id="WP_160616836.1">
    <property type="nucleotide sequence ID" value="NZ_WTYR01000001.1"/>
</dbReference>
<evidence type="ECO:0000256" key="4">
    <source>
        <dbReference type="ARBA" id="ARBA00014428"/>
    </source>
</evidence>
<dbReference type="InterPro" id="IPR020556">
    <property type="entry name" value="Amidase_CS"/>
</dbReference>
<evidence type="ECO:0000256" key="7">
    <source>
        <dbReference type="ARBA" id="ARBA00022840"/>
    </source>
</evidence>
<reference evidence="12 13" key="1">
    <citation type="submission" date="2019-12" db="EMBL/GenBank/DDBJ databases">
        <title>Genomic-based taxomic classification of the family Erythrobacteraceae.</title>
        <authorList>
            <person name="Xu L."/>
        </authorList>
    </citation>
    <scope>NUCLEOTIDE SEQUENCE [LARGE SCALE GENOMIC DNA]</scope>
    <source>
        <strain evidence="12 13">LMG 29519</strain>
    </source>
</reference>
<keyword evidence="7 10" id="KW-0067">ATP-binding</keyword>
<dbReference type="PROSITE" id="PS00571">
    <property type="entry name" value="AMIDASES"/>
    <property type="match status" value="1"/>
</dbReference>
<dbReference type="SUPFAM" id="SSF75304">
    <property type="entry name" value="Amidase signature (AS) enzymes"/>
    <property type="match status" value="1"/>
</dbReference>
<dbReference type="GO" id="GO:0005524">
    <property type="term" value="F:ATP binding"/>
    <property type="evidence" value="ECO:0007669"/>
    <property type="project" value="UniProtKB-KW"/>
</dbReference>
<evidence type="ECO:0000256" key="3">
    <source>
        <dbReference type="ARBA" id="ARBA00012739"/>
    </source>
</evidence>
<feature type="active site" description="Charge relay system" evidence="10">
    <location>
        <position position="79"/>
    </location>
</feature>
<evidence type="ECO:0000313" key="13">
    <source>
        <dbReference type="Proteomes" id="UP000429229"/>
    </source>
</evidence>
<keyword evidence="6 10" id="KW-0547">Nucleotide-binding</keyword>
<dbReference type="OrthoDB" id="9811471at2"/>
<comment type="similarity">
    <text evidence="1 10">Belongs to the amidase family. GatA subfamily.</text>
</comment>
<dbReference type="PANTHER" id="PTHR11895:SF151">
    <property type="entry name" value="GLUTAMYL-TRNA(GLN) AMIDOTRANSFERASE SUBUNIT A"/>
    <property type="match status" value="1"/>
</dbReference>
<name>A0A6I4U2Q3_9SPHN</name>
<proteinExistence type="inferred from homology"/>
<evidence type="ECO:0000256" key="6">
    <source>
        <dbReference type="ARBA" id="ARBA00022741"/>
    </source>
</evidence>
<dbReference type="Gene3D" id="3.90.1300.10">
    <property type="entry name" value="Amidase signature (AS) domain"/>
    <property type="match status" value="1"/>
</dbReference>
<accession>A0A6I4U2Q3</accession>
<evidence type="ECO:0000256" key="8">
    <source>
        <dbReference type="ARBA" id="ARBA00022917"/>
    </source>
</evidence>
<evidence type="ECO:0000259" key="11">
    <source>
        <dbReference type="Pfam" id="PF01425"/>
    </source>
</evidence>
<dbReference type="GO" id="GO:0016740">
    <property type="term" value="F:transferase activity"/>
    <property type="evidence" value="ECO:0007669"/>
    <property type="project" value="UniProtKB-KW"/>
</dbReference>
<keyword evidence="12" id="KW-0808">Transferase</keyword>